<keyword evidence="1" id="KW-0813">Transport</keyword>
<keyword evidence="7" id="KW-1278">Translocase</keyword>
<dbReference type="PANTHER" id="PTHR43790:SF3">
    <property type="entry name" value="D-ALLOSE IMPORT ATP-BINDING PROTEIN ALSA-RELATED"/>
    <property type="match status" value="1"/>
</dbReference>
<dbReference type="SMART" id="SM00382">
    <property type="entry name" value="AAA"/>
    <property type="match status" value="1"/>
</dbReference>
<evidence type="ECO:0000256" key="7">
    <source>
        <dbReference type="ARBA" id="ARBA00022967"/>
    </source>
</evidence>
<keyword evidence="2" id="KW-1003">Cell membrane</keyword>
<evidence type="ECO:0000313" key="10">
    <source>
        <dbReference type="EMBL" id="CAB5070907.1"/>
    </source>
</evidence>
<dbReference type="InterPro" id="IPR027417">
    <property type="entry name" value="P-loop_NTPase"/>
</dbReference>
<organism evidence="10">
    <name type="scientific">freshwater metagenome</name>
    <dbReference type="NCBI Taxonomy" id="449393"/>
    <lineage>
        <taxon>unclassified sequences</taxon>
        <taxon>metagenomes</taxon>
        <taxon>ecological metagenomes</taxon>
    </lineage>
</organism>
<evidence type="ECO:0000259" key="9">
    <source>
        <dbReference type="PROSITE" id="PS50893"/>
    </source>
</evidence>
<feature type="domain" description="ABC transporter" evidence="9">
    <location>
        <begin position="15"/>
        <end position="259"/>
    </location>
</feature>
<dbReference type="CDD" id="cd03215">
    <property type="entry name" value="ABC_Carb_Monos_II"/>
    <property type="match status" value="1"/>
</dbReference>
<dbReference type="AlphaFoldDB" id="A0A6J7V475"/>
<dbReference type="Pfam" id="PF00005">
    <property type="entry name" value="ABC_tran"/>
    <property type="match status" value="2"/>
</dbReference>
<dbReference type="SUPFAM" id="SSF52540">
    <property type="entry name" value="P-loop containing nucleoside triphosphate hydrolases"/>
    <property type="match status" value="2"/>
</dbReference>
<dbReference type="PANTHER" id="PTHR43790">
    <property type="entry name" value="CARBOHYDRATE TRANSPORT ATP-BINDING PROTEIN MG119-RELATED"/>
    <property type="match status" value="1"/>
</dbReference>
<dbReference type="GO" id="GO:0016887">
    <property type="term" value="F:ATP hydrolysis activity"/>
    <property type="evidence" value="ECO:0007669"/>
    <property type="project" value="InterPro"/>
</dbReference>
<dbReference type="InterPro" id="IPR003593">
    <property type="entry name" value="AAA+_ATPase"/>
</dbReference>
<reference evidence="10" key="1">
    <citation type="submission" date="2020-05" db="EMBL/GenBank/DDBJ databases">
        <authorList>
            <person name="Chiriac C."/>
            <person name="Salcher M."/>
            <person name="Ghai R."/>
            <person name="Kavagutti S V."/>
        </authorList>
    </citation>
    <scope>NUCLEOTIDE SEQUENCE</scope>
</reference>
<keyword evidence="6" id="KW-0067">ATP-binding</keyword>
<dbReference type="InterPro" id="IPR017871">
    <property type="entry name" value="ABC_transporter-like_CS"/>
</dbReference>
<accession>A0A6J7V475</accession>
<name>A0A6J7V475_9ZZZZ</name>
<protein>
    <submittedName>
        <fullName evidence="10">Unannotated protein</fullName>
    </submittedName>
</protein>
<dbReference type="EMBL" id="CAFBRB010000003">
    <property type="protein sequence ID" value="CAB5070907.1"/>
    <property type="molecule type" value="Genomic_DNA"/>
</dbReference>
<evidence type="ECO:0000256" key="3">
    <source>
        <dbReference type="ARBA" id="ARBA00022597"/>
    </source>
</evidence>
<feature type="domain" description="ABC transporter" evidence="9">
    <location>
        <begin position="270"/>
        <end position="513"/>
    </location>
</feature>
<dbReference type="PROSITE" id="PS50893">
    <property type="entry name" value="ABC_TRANSPORTER_2"/>
    <property type="match status" value="2"/>
</dbReference>
<gene>
    <name evidence="10" type="ORF">UFOPK4401_00072</name>
</gene>
<keyword evidence="4" id="KW-0677">Repeat</keyword>
<sequence length="514" mass="55640">MTPAEDLQHSGEHTLNVRHVAKTFNGITVLSNVAMDIVRGEVVGLIGQNGSGKSTFIKILSGFHYPDSGAEISMGGENVVNVLNQGPSRTGMAFIHQDLPLIDSMTILENLRVARFTTGFAHHIKWSDEKAIVKRILATVGLDLNPSILVGQLSVTDKALVSIARGLSEVESENSTGPRLLVLDEPTAYLPQDGVMRLFRVVQGLADQGVSILFVSHRLDEVLDYCSRTVVFRGGELVADIPTEGKTERDLVELMLGRAPESIYPERNSIEGDIVLEVHGLVGDLIQGLNFRAKRGEIVGFVGLPGQGYDEIPYLLSGAQSSFDGYAIIDGVQVELSSLNPAQAINHGVVLLPADRKGTSGAQSVSVGNNLTLPTLRRFTRFRSIIRHHAEQGAISEELQRFTVTPSNGNVPLATLSGGNQQKVLLAKWSVSEPKVFILHEPTHGVDVSAKREVFSQLEKLARKGALLLISSVEYEDLVNMCDRVHVVRKGVIVNTFEGDALSAHDLAAAVHAR</sequence>
<proteinExistence type="predicted"/>
<evidence type="ECO:0000256" key="1">
    <source>
        <dbReference type="ARBA" id="ARBA00022448"/>
    </source>
</evidence>
<evidence type="ECO:0000256" key="5">
    <source>
        <dbReference type="ARBA" id="ARBA00022741"/>
    </source>
</evidence>
<keyword evidence="3" id="KW-0762">Sugar transport</keyword>
<keyword evidence="5" id="KW-0547">Nucleotide-binding</keyword>
<evidence type="ECO:0000256" key="2">
    <source>
        <dbReference type="ARBA" id="ARBA00022475"/>
    </source>
</evidence>
<dbReference type="PROSITE" id="PS00211">
    <property type="entry name" value="ABC_TRANSPORTER_1"/>
    <property type="match status" value="1"/>
</dbReference>
<dbReference type="InterPro" id="IPR003439">
    <property type="entry name" value="ABC_transporter-like_ATP-bd"/>
</dbReference>
<evidence type="ECO:0000256" key="8">
    <source>
        <dbReference type="ARBA" id="ARBA00023136"/>
    </source>
</evidence>
<dbReference type="Gene3D" id="3.40.50.300">
    <property type="entry name" value="P-loop containing nucleotide triphosphate hydrolases"/>
    <property type="match status" value="2"/>
</dbReference>
<evidence type="ECO:0000256" key="4">
    <source>
        <dbReference type="ARBA" id="ARBA00022737"/>
    </source>
</evidence>
<dbReference type="InterPro" id="IPR050107">
    <property type="entry name" value="ABC_carbohydrate_import_ATPase"/>
</dbReference>
<evidence type="ECO:0000256" key="6">
    <source>
        <dbReference type="ARBA" id="ARBA00022840"/>
    </source>
</evidence>
<keyword evidence="8" id="KW-0472">Membrane</keyword>
<dbReference type="GO" id="GO:0005524">
    <property type="term" value="F:ATP binding"/>
    <property type="evidence" value="ECO:0007669"/>
    <property type="project" value="UniProtKB-KW"/>
</dbReference>